<proteinExistence type="predicted"/>
<dbReference type="Pfam" id="PF03572">
    <property type="entry name" value="Peptidase_S41"/>
    <property type="match status" value="1"/>
</dbReference>
<dbReference type="PANTHER" id="PTHR32060">
    <property type="entry name" value="TAIL-SPECIFIC PROTEASE"/>
    <property type="match status" value="1"/>
</dbReference>
<dbReference type="InterPro" id="IPR029045">
    <property type="entry name" value="ClpP/crotonase-like_dom_sf"/>
</dbReference>
<protein>
    <submittedName>
        <fullName evidence="3">S41 family peptidase</fullName>
    </submittedName>
</protein>
<reference evidence="3" key="2">
    <citation type="journal article" date="2024" name="Antonie Van Leeuwenhoek">
        <title>Roseihalotalea indica gen. nov., sp. nov., a halophilic Bacteroidetes from mesopelagic Southwest Indian Ocean with higher carbohydrate metabolic potential.</title>
        <authorList>
            <person name="Chen B."/>
            <person name="Zhang M."/>
            <person name="Lin D."/>
            <person name="Ye J."/>
            <person name="Tang K."/>
        </authorList>
    </citation>
    <scope>NUCLEOTIDE SEQUENCE</scope>
    <source>
        <strain evidence="3">TK19036</strain>
    </source>
</reference>
<feature type="domain" description="Tail specific protease" evidence="2">
    <location>
        <begin position="171"/>
        <end position="371"/>
    </location>
</feature>
<dbReference type="GO" id="GO:0006508">
    <property type="term" value="P:proteolysis"/>
    <property type="evidence" value="ECO:0007669"/>
    <property type="project" value="InterPro"/>
</dbReference>
<name>A0AA49GJ86_9BACT</name>
<dbReference type="InterPro" id="IPR041613">
    <property type="entry name" value="Pept_S41_N"/>
</dbReference>
<dbReference type="GO" id="GO:0008236">
    <property type="term" value="F:serine-type peptidase activity"/>
    <property type="evidence" value="ECO:0007669"/>
    <property type="project" value="InterPro"/>
</dbReference>
<dbReference type="AlphaFoldDB" id="A0AA49GJ86"/>
<accession>A0AA49GJ86</accession>
<feature type="chain" id="PRO_5041447107" evidence="1">
    <location>
        <begin position="24"/>
        <end position="426"/>
    </location>
</feature>
<dbReference type="SMART" id="SM00245">
    <property type="entry name" value="TSPc"/>
    <property type="match status" value="1"/>
</dbReference>
<evidence type="ECO:0000313" key="3">
    <source>
        <dbReference type="EMBL" id="WKN35038.1"/>
    </source>
</evidence>
<dbReference type="GO" id="GO:0030288">
    <property type="term" value="C:outer membrane-bounded periplasmic space"/>
    <property type="evidence" value="ECO:0007669"/>
    <property type="project" value="TreeGrafter"/>
</dbReference>
<keyword evidence="1" id="KW-0732">Signal</keyword>
<feature type="signal peptide" evidence="1">
    <location>
        <begin position="1"/>
        <end position="23"/>
    </location>
</feature>
<dbReference type="EMBL" id="CP120682">
    <property type="protein sequence ID" value="WKN35038.1"/>
    <property type="molecule type" value="Genomic_DNA"/>
</dbReference>
<dbReference type="CDD" id="cd07561">
    <property type="entry name" value="Peptidase_S41_CPP_like"/>
    <property type="match status" value="1"/>
</dbReference>
<evidence type="ECO:0000259" key="2">
    <source>
        <dbReference type="SMART" id="SM00245"/>
    </source>
</evidence>
<sequence length="426" mass="48047">MIKLKSYWIFSLLAVLALGSCQEDEDALAPGKEETSLIDSTYHILQEWYLWNDELPTDVNTADYASADALLNALRNPLDRWSYIEEEKTYSDFFDKGEYEGYGFRMEFDDDENLRVAFSYRNSPFGELGVDRSWIINKINGKTIPTILASGSITKEIAEPTNTFELIDDQGNIITKTLTKGTIGINTVLHHQIFEVNGKKVGYLVFNSFLDTSIDELRPVFEEFKQANIQELILDLRYNGGGRVKVAEYLAANIVGSRATGRSFIEYMYNDDKAATKNEIWPFRTPDYPLSLERLITITSGNTASASELVINGLHPFMDIVVIGDKTHGKPVGMFPFKYQGYAINPISFKIANDLGEGEYYQGFPADSYIPDDLGHKFGDPEEARLKEALYFVETGLFSTGGARMELPKAGPQVEWKGFRREIGAY</sequence>
<dbReference type="InterPro" id="IPR005151">
    <property type="entry name" value="Tail-specific_protease"/>
</dbReference>
<dbReference type="SUPFAM" id="SSF52096">
    <property type="entry name" value="ClpP/crotonase"/>
    <property type="match status" value="1"/>
</dbReference>
<dbReference type="Gene3D" id="2.30.42.10">
    <property type="match status" value="1"/>
</dbReference>
<reference evidence="3" key="1">
    <citation type="journal article" date="2023" name="Comput. Struct. Biotechnol. J.">
        <title>Discovery of a novel marine Bacteroidetes with a rich repertoire of carbohydrate-active enzymes.</title>
        <authorList>
            <person name="Chen B."/>
            <person name="Liu G."/>
            <person name="Chen Q."/>
            <person name="Wang H."/>
            <person name="Liu L."/>
            <person name="Tang K."/>
        </authorList>
    </citation>
    <scope>NUCLEOTIDE SEQUENCE</scope>
    <source>
        <strain evidence="3">TK19036</strain>
    </source>
</reference>
<dbReference type="InterPro" id="IPR036034">
    <property type="entry name" value="PDZ_sf"/>
</dbReference>
<dbReference type="GO" id="GO:0004175">
    <property type="term" value="F:endopeptidase activity"/>
    <property type="evidence" value="ECO:0007669"/>
    <property type="project" value="TreeGrafter"/>
</dbReference>
<dbReference type="Pfam" id="PF18294">
    <property type="entry name" value="Pept_S41_N"/>
    <property type="match status" value="1"/>
</dbReference>
<dbReference type="PROSITE" id="PS51257">
    <property type="entry name" value="PROKAR_LIPOPROTEIN"/>
    <property type="match status" value="1"/>
</dbReference>
<organism evidence="3">
    <name type="scientific">Roseihalotalea indica</name>
    <dbReference type="NCBI Taxonomy" id="2867963"/>
    <lineage>
        <taxon>Bacteria</taxon>
        <taxon>Pseudomonadati</taxon>
        <taxon>Bacteroidota</taxon>
        <taxon>Cytophagia</taxon>
        <taxon>Cytophagales</taxon>
        <taxon>Catalimonadaceae</taxon>
        <taxon>Roseihalotalea</taxon>
    </lineage>
</organism>
<gene>
    <name evidence="3" type="ORF">K4G66_21915</name>
</gene>
<evidence type="ECO:0000256" key="1">
    <source>
        <dbReference type="SAM" id="SignalP"/>
    </source>
</evidence>
<dbReference type="GO" id="GO:0007165">
    <property type="term" value="P:signal transduction"/>
    <property type="evidence" value="ECO:0007669"/>
    <property type="project" value="TreeGrafter"/>
</dbReference>
<dbReference type="Gene3D" id="3.90.226.10">
    <property type="entry name" value="2-enoyl-CoA Hydratase, Chain A, domain 1"/>
    <property type="match status" value="1"/>
</dbReference>
<dbReference type="Gene3D" id="3.30.750.170">
    <property type="match status" value="1"/>
</dbReference>
<dbReference type="PANTHER" id="PTHR32060:SF30">
    <property type="entry name" value="CARBOXY-TERMINAL PROCESSING PROTEASE CTPA"/>
    <property type="match status" value="1"/>
</dbReference>